<dbReference type="InterPro" id="IPR000340">
    <property type="entry name" value="Dual-sp_phosphatase_cat-dom"/>
</dbReference>
<organismHost>
    <name type="scientific">Acanthamoeba polyphaga</name>
    <name type="common">Amoeba</name>
    <dbReference type="NCBI Taxonomy" id="5757"/>
</organismHost>
<sequence length="152" mass="18191">MKYINESDANMILNNIWLGNKYAACDINFITRYKICRIINVTYDVFNKYDFIDYYVYPLNNDLSHSKLFVQVMDKCSNIIYDSVCKNIPIYIHCKRGHHRSACVLAFFLMKYYQMSLNDAVKIIKTLRTTTFRKNNYMFKSLMQLDKIKYFG</sequence>
<dbReference type="PANTHER" id="PTHR10159:SF519">
    <property type="entry name" value="DUAL SPECIFICITY PROTEIN PHOSPHATASE MPK3"/>
    <property type="match status" value="1"/>
</dbReference>
<evidence type="ECO:0000259" key="4">
    <source>
        <dbReference type="PROSITE" id="PS50056"/>
    </source>
</evidence>
<dbReference type="GO" id="GO:0033550">
    <property type="term" value="F:MAP kinase tyrosine phosphatase activity"/>
    <property type="evidence" value="ECO:0007669"/>
    <property type="project" value="TreeGrafter"/>
</dbReference>
<dbReference type="PANTHER" id="PTHR10159">
    <property type="entry name" value="DUAL SPECIFICITY PROTEIN PHOSPHATASE"/>
    <property type="match status" value="1"/>
</dbReference>
<name>A0A2L2DM24_MIMIV</name>
<dbReference type="InterPro" id="IPR016130">
    <property type="entry name" value="Tyr_Pase_AS"/>
</dbReference>
<protein>
    <submittedName>
        <fullName evidence="5">Dual specificity phosphatase</fullName>
    </submittedName>
</protein>
<evidence type="ECO:0000259" key="3">
    <source>
        <dbReference type="PROSITE" id="PS50054"/>
    </source>
</evidence>
<dbReference type="EMBL" id="MG602508">
    <property type="protein sequence ID" value="AVG47187.1"/>
    <property type="molecule type" value="Genomic_DNA"/>
</dbReference>
<keyword evidence="1" id="KW-0378">Hydrolase</keyword>
<organism evidence="5">
    <name type="scientific">Acanthamoeba polyphaga mimivirus</name>
    <name type="common">APMV</name>
    <dbReference type="NCBI Taxonomy" id="212035"/>
    <lineage>
        <taxon>Viruses</taxon>
        <taxon>Varidnaviria</taxon>
        <taxon>Bamfordvirae</taxon>
        <taxon>Nucleocytoviricota</taxon>
        <taxon>Megaviricetes</taxon>
        <taxon>Imitervirales</taxon>
        <taxon>Mimiviridae</taxon>
        <taxon>Megamimivirinae</taxon>
        <taxon>Mimivirus</taxon>
        <taxon>Mimivirus bradfordmassiliense</taxon>
    </lineage>
</organism>
<dbReference type="PROSITE" id="PS50054">
    <property type="entry name" value="TYR_PHOSPHATASE_DUAL"/>
    <property type="match status" value="1"/>
</dbReference>
<evidence type="ECO:0000256" key="2">
    <source>
        <dbReference type="ARBA" id="ARBA00022912"/>
    </source>
</evidence>
<dbReference type="SMART" id="SM00195">
    <property type="entry name" value="DSPc"/>
    <property type="match status" value="1"/>
</dbReference>
<evidence type="ECO:0000256" key="1">
    <source>
        <dbReference type="ARBA" id="ARBA00022801"/>
    </source>
</evidence>
<accession>A0A2L2DM24</accession>
<dbReference type="Gene3D" id="3.90.190.10">
    <property type="entry name" value="Protein tyrosine phosphatase superfamily"/>
    <property type="match status" value="1"/>
</dbReference>
<dbReference type="InterPro" id="IPR000387">
    <property type="entry name" value="Tyr_Pase_dom"/>
</dbReference>
<feature type="domain" description="Tyrosine specific protein phosphatases" evidence="4">
    <location>
        <begin position="67"/>
        <end position="139"/>
    </location>
</feature>
<dbReference type="Pfam" id="PF00782">
    <property type="entry name" value="DSPc"/>
    <property type="match status" value="1"/>
</dbReference>
<dbReference type="InterPro" id="IPR029021">
    <property type="entry name" value="Prot-tyrosine_phosphatase-like"/>
</dbReference>
<dbReference type="GO" id="GO:0017017">
    <property type="term" value="F:MAP kinase tyrosine/serine/threonine phosphatase activity"/>
    <property type="evidence" value="ECO:0007669"/>
    <property type="project" value="TreeGrafter"/>
</dbReference>
<feature type="domain" description="Tyrosine-protein phosphatase" evidence="3">
    <location>
        <begin position="8"/>
        <end position="151"/>
    </location>
</feature>
<keyword evidence="2" id="KW-0904">Protein phosphatase</keyword>
<dbReference type="CDD" id="cd14498">
    <property type="entry name" value="DSP"/>
    <property type="match status" value="1"/>
</dbReference>
<dbReference type="Proteomes" id="UP000279644">
    <property type="component" value="Segment"/>
</dbReference>
<proteinExistence type="predicted"/>
<reference evidence="5" key="1">
    <citation type="journal article" date="2017" name="Front. Microbiol.">
        <title>Genome Characterization of the First Mimiviruses of Lineage C Isolated in Brazil.</title>
        <authorList>
            <person name="Assis F.L."/>
            <person name="Franco-Luiz A.P.M."/>
            <person name="Dos Santos R.N."/>
            <person name="Campos F.S."/>
            <person name="Dornas F.P."/>
            <person name="Borato P.V.M."/>
            <person name="Franco A.C."/>
            <person name="Abrahao J.S."/>
            <person name="Colson P."/>
            <person name="Scola B."/>
        </authorList>
    </citation>
    <scope>NUCLEOTIDE SEQUENCE [LARGE SCALE GENOMIC DNA]</scope>
</reference>
<dbReference type="GO" id="GO:0008330">
    <property type="term" value="F:protein tyrosine/threonine phosphatase activity"/>
    <property type="evidence" value="ECO:0007669"/>
    <property type="project" value="TreeGrafter"/>
</dbReference>
<evidence type="ECO:0000313" key="5">
    <source>
        <dbReference type="EMBL" id="AVG47187.1"/>
    </source>
</evidence>
<dbReference type="InterPro" id="IPR020422">
    <property type="entry name" value="TYR_PHOSPHATASE_DUAL_dom"/>
</dbReference>
<dbReference type="PROSITE" id="PS00383">
    <property type="entry name" value="TYR_PHOSPHATASE_1"/>
    <property type="match status" value="1"/>
</dbReference>
<dbReference type="SUPFAM" id="SSF52799">
    <property type="entry name" value="(Phosphotyrosine protein) phosphatases II"/>
    <property type="match status" value="1"/>
</dbReference>
<dbReference type="PROSITE" id="PS50056">
    <property type="entry name" value="TYR_PHOSPHATASE_2"/>
    <property type="match status" value="1"/>
</dbReference>